<dbReference type="InterPro" id="IPR006311">
    <property type="entry name" value="TAT_signal"/>
</dbReference>
<dbReference type="InterPro" id="IPR043504">
    <property type="entry name" value="Peptidase_S1_PA_chymotrypsin"/>
</dbReference>
<keyword evidence="4" id="KW-0732">Signal</keyword>
<comment type="caution">
    <text evidence="6">The sequence shown here is derived from an EMBL/GenBank/DDBJ whole genome shotgun (WGS) entry which is preliminary data.</text>
</comment>
<dbReference type="PROSITE" id="PS50240">
    <property type="entry name" value="TRYPSIN_DOM"/>
    <property type="match status" value="1"/>
</dbReference>
<dbReference type="PROSITE" id="PS51318">
    <property type="entry name" value="TAT"/>
    <property type="match status" value="1"/>
</dbReference>
<evidence type="ECO:0000259" key="5">
    <source>
        <dbReference type="PROSITE" id="PS50240"/>
    </source>
</evidence>
<dbReference type="GO" id="GO:0008233">
    <property type="term" value="F:peptidase activity"/>
    <property type="evidence" value="ECO:0007669"/>
    <property type="project" value="UniProtKB-KW"/>
</dbReference>
<feature type="chain" id="PRO_5045517583" evidence="4">
    <location>
        <begin position="37"/>
        <end position="299"/>
    </location>
</feature>
<evidence type="ECO:0000313" key="7">
    <source>
        <dbReference type="Proteomes" id="UP000599437"/>
    </source>
</evidence>
<dbReference type="RefSeq" id="WP_138896687.1">
    <property type="nucleotide sequence ID" value="NZ_BMVO01000004.1"/>
</dbReference>
<evidence type="ECO:0000313" key="6">
    <source>
        <dbReference type="EMBL" id="GHA97917.1"/>
    </source>
</evidence>
<dbReference type="InterPro" id="IPR001314">
    <property type="entry name" value="Peptidase_S1A"/>
</dbReference>
<protein>
    <submittedName>
        <fullName evidence="6">Serine protease</fullName>
    </submittedName>
</protein>
<dbReference type="SMART" id="SM00020">
    <property type="entry name" value="Tryp_SPc"/>
    <property type="match status" value="1"/>
</dbReference>
<accession>A0ABQ3DQD9</accession>
<comment type="similarity">
    <text evidence="1">Belongs to the peptidase S1 family.</text>
</comment>
<dbReference type="InterPro" id="IPR050430">
    <property type="entry name" value="Peptidase_S1"/>
</dbReference>
<keyword evidence="3" id="KW-0720">Serine protease</keyword>
<dbReference type="PROSITE" id="PS00135">
    <property type="entry name" value="TRYPSIN_SER"/>
    <property type="match status" value="1"/>
</dbReference>
<keyword evidence="2" id="KW-1015">Disulfide bond</keyword>
<dbReference type="PANTHER" id="PTHR24276">
    <property type="entry name" value="POLYSERASE-RELATED"/>
    <property type="match status" value="1"/>
</dbReference>
<keyword evidence="3" id="KW-0378">Hydrolase</keyword>
<sequence length="299" mass="31262">MHIPFFRRHLGRTSAAGLAAGAALTLFISAASPAQAASAPVAKDGDRPSAYIIGGVEKANGSYPFMSALLNKGRGSAVDRQFCGGSLLTTNVVLTAAHCVEGTKAKTVEVTVGRTVLSNKKQGSLRNVTDIVVHPRYAKGQEAYDMAFLMLDKPVRGTAPVLLPTLGTDALIRPGASATVAGWGNTNTEIPSFPDRLRAVNVPVLSHIECRAAYPGYDKGVNVCAGVEGKDSCQGDSGGPLFRKLPGRQGVYQIGIVSYGDGCAEQGAPGVYAYTGSAKLWKTLDESAKGKKVKRLLGR</sequence>
<proteinExistence type="inferred from homology"/>
<keyword evidence="3 6" id="KW-0645">Protease</keyword>
<dbReference type="CDD" id="cd00190">
    <property type="entry name" value="Tryp_SPc"/>
    <property type="match status" value="1"/>
</dbReference>
<evidence type="ECO:0000256" key="3">
    <source>
        <dbReference type="RuleBase" id="RU363034"/>
    </source>
</evidence>
<dbReference type="PROSITE" id="PS00134">
    <property type="entry name" value="TRYPSIN_HIS"/>
    <property type="match status" value="1"/>
</dbReference>
<reference evidence="7" key="1">
    <citation type="journal article" date="2019" name="Int. J. Syst. Evol. Microbiol.">
        <title>The Global Catalogue of Microorganisms (GCM) 10K type strain sequencing project: providing services to taxonomists for standard genome sequencing and annotation.</title>
        <authorList>
            <consortium name="The Broad Institute Genomics Platform"/>
            <consortium name="The Broad Institute Genome Sequencing Center for Infectious Disease"/>
            <person name="Wu L."/>
            <person name="Ma J."/>
        </authorList>
    </citation>
    <scope>NUCLEOTIDE SEQUENCE [LARGE SCALE GENOMIC DNA]</scope>
    <source>
        <strain evidence="7">JCM 4737</strain>
    </source>
</reference>
<name>A0ABQ3DQD9_9ACTN</name>
<dbReference type="EMBL" id="BMVO01000004">
    <property type="protein sequence ID" value="GHA97917.1"/>
    <property type="molecule type" value="Genomic_DNA"/>
</dbReference>
<gene>
    <name evidence="6" type="ORF">GCM10010346_21040</name>
</gene>
<dbReference type="InterPro" id="IPR033116">
    <property type="entry name" value="TRYPSIN_SER"/>
</dbReference>
<dbReference type="SUPFAM" id="SSF50494">
    <property type="entry name" value="Trypsin-like serine proteases"/>
    <property type="match status" value="1"/>
</dbReference>
<evidence type="ECO:0000256" key="1">
    <source>
        <dbReference type="ARBA" id="ARBA00007664"/>
    </source>
</evidence>
<dbReference type="GO" id="GO:0006508">
    <property type="term" value="P:proteolysis"/>
    <property type="evidence" value="ECO:0007669"/>
    <property type="project" value="UniProtKB-KW"/>
</dbReference>
<dbReference type="PANTHER" id="PTHR24276:SF98">
    <property type="entry name" value="FI18310P1-RELATED"/>
    <property type="match status" value="1"/>
</dbReference>
<evidence type="ECO:0000256" key="2">
    <source>
        <dbReference type="ARBA" id="ARBA00023157"/>
    </source>
</evidence>
<organism evidence="6 7">
    <name type="scientific">Streptomyces chryseus</name>
    <dbReference type="NCBI Taxonomy" id="68186"/>
    <lineage>
        <taxon>Bacteria</taxon>
        <taxon>Bacillati</taxon>
        <taxon>Actinomycetota</taxon>
        <taxon>Actinomycetes</taxon>
        <taxon>Kitasatosporales</taxon>
        <taxon>Streptomycetaceae</taxon>
        <taxon>Streptomyces</taxon>
    </lineage>
</organism>
<evidence type="ECO:0000256" key="4">
    <source>
        <dbReference type="SAM" id="SignalP"/>
    </source>
</evidence>
<keyword evidence="7" id="KW-1185">Reference proteome</keyword>
<dbReference type="Proteomes" id="UP000599437">
    <property type="component" value="Unassembled WGS sequence"/>
</dbReference>
<dbReference type="InterPro" id="IPR001254">
    <property type="entry name" value="Trypsin_dom"/>
</dbReference>
<feature type="domain" description="Peptidase S1" evidence="5">
    <location>
        <begin position="52"/>
        <end position="281"/>
    </location>
</feature>
<dbReference type="InterPro" id="IPR009003">
    <property type="entry name" value="Peptidase_S1_PA"/>
</dbReference>
<feature type="signal peptide" evidence="4">
    <location>
        <begin position="1"/>
        <end position="36"/>
    </location>
</feature>
<dbReference type="Pfam" id="PF00089">
    <property type="entry name" value="Trypsin"/>
    <property type="match status" value="1"/>
</dbReference>
<dbReference type="Gene3D" id="2.40.10.10">
    <property type="entry name" value="Trypsin-like serine proteases"/>
    <property type="match status" value="1"/>
</dbReference>
<dbReference type="PRINTS" id="PR00722">
    <property type="entry name" value="CHYMOTRYPSIN"/>
</dbReference>
<dbReference type="InterPro" id="IPR018114">
    <property type="entry name" value="TRYPSIN_HIS"/>
</dbReference>